<evidence type="ECO:0000313" key="2">
    <source>
        <dbReference type="Proteomes" id="UP000054558"/>
    </source>
</evidence>
<dbReference type="PANTHER" id="PTHR31676:SF110">
    <property type="entry name" value="TRANSMEMBRANE PROTEIN"/>
    <property type="match status" value="1"/>
</dbReference>
<reference evidence="1 2" key="1">
    <citation type="journal article" date="2014" name="Nat. Commun.">
        <title>Klebsormidium flaccidum genome reveals primary factors for plant terrestrial adaptation.</title>
        <authorList>
            <person name="Hori K."/>
            <person name="Maruyama F."/>
            <person name="Fujisawa T."/>
            <person name="Togashi T."/>
            <person name="Yamamoto N."/>
            <person name="Seo M."/>
            <person name="Sato S."/>
            <person name="Yamada T."/>
            <person name="Mori H."/>
            <person name="Tajima N."/>
            <person name="Moriyama T."/>
            <person name="Ikeuchi M."/>
            <person name="Watanabe M."/>
            <person name="Wada H."/>
            <person name="Kobayashi K."/>
            <person name="Saito M."/>
            <person name="Masuda T."/>
            <person name="Sasaki-Sekimoto Y."/>
            <person name="Mashiguchi K."/>
            <person name="Awai K."/>
            <person name="Shimojima M."/>
            <person name="Masuda S."/>
            <person name="Iwai M."/>
            <person name="Nobusawa T."/>
            <person name="Narise T."/>
            <person name="Kondo S."/>
            <person name="Saito H."/>
            <person name="Sato R."/>
            <person name="Murakawa M."/>
            <person name="Ihara Y."/>
            <person name="Oshima-Yamada Y."/>
            <person name="Ohtaka K."/>
            <person name="Satoh M."/>
            <person name="Sonobe K."/>
            <person name="Ishii M."/>
            <person name="Ohtani R."/>
            <person name="Kanamori-Sato M."/>
            <person name="Honoki R."/>
            <person name="Miyazaki D."/>
            <person name="Mochizuki H."/>
            <person name="Umetsu J."/>
            <person name="Higashi K."/>
            <person name="Shibata D."/>
            <person name="Kamiya Y."/>
            <person name="Sato N."/>
            <person name="Nakamura Y."/>
            <person name="Tabata S."/>
            <person name="Ida S."/>
            <person name="Kurokawa K."/>
            <person name="Ohta H."/>
        </authorList>
    </citation>
    <scope>NUCLEOTIDE SEQUENCE [LARGE SCALE GENOMIC DNA]</scope>
    <source>
        <strain evidence="1 2">NIES-2285</strain>
    </source>
</reference>
<gene>
    <name evidence="1" type="ORF">KFL_003090150</name>
</gene>
<evidence type="ECO:0000313" key="1">
    <source>
        <dbReference type="EMBL" id="GAQ86758.1"/>
    </source>
</evidence>
<protein>
    <submittedName>
        <fullName evidence="1">Uncharacterized protein</fullName>
    </submittedName>
</protein>
<dbReference type="SUPFAM" id="SSF141562">
    <property type="entry name" value="At5g01610-like"/>
    <property type="match status" value="1"/>
</dbReference>
<organism evidence="1 2">
    <name type="scientific">Klebsormidium nitens</name>
    <name type="common">Green alga</name>
    <name type="synonym">Ulothrix nitens</name>
    <dbReference type="NCBI Taxonomy" id="105231"/>
    <lineage>
        <taxon>Eukaryota</taxon>
        <taxon>Viridiplantae</taxon>
        <taxon>Streptophyta</taxon>
        <taxon>Klebsormidiophyceae</taxon>
        <taxon>Klebsormidiales</taxon>
        <taxon>Klebsormidiaceae</taxon>
        <taxon>Klebsormidium</taxon>
    </lineage>
</organism>
<dbReference type="InterPro" id="IPR036758">
    <property type="entry name" value="At5g01610-like"/>
</dbReference>
<accession>A0A1Y1IF69</accession>
<dbReference type="OMA" id="CHVKACI"/>
<dbReference type="AlphaFoldDB" id="A0A1Y1IF69"/>
<dbReference type="Pfam" id="PF04398">
    <property type="entry name" value="DUF538"/>
    <property type="match status" value="1"/>
</dbReference>
<dbReference type="OrthoDB" id="622488at2759"/>
<name>A0A1Y1IF69_KLENI</name>
<sequence length="109" mass="12098">MIGLPANLLPPNVASYTYSEIDGSFEVCFTHEVVTEIANEDVKFEEVIKGKMTELALFDLLGVKTKQFFWLTIGAITRPARDSEKIYFKVGPLKSGIPVSAFKDPIKVS</sequence>
<keyword evidence="2" id="KW-1185">Reference proteome</keyword>
<dbReference type="PANTHER" id="PTHR31676">
    <property type="entry name" value="T31J12.3 PROTEIN-RELATED"/>
    <property type="match status" value="1"/>
</dbReference>
<proteinExistence type="predicted"/>
<dbReference type="Proteomes" id="UP000054558">
    <property type="component" value="Unassembled WGS sequence"/>
</dbReference>
<dbReference type="Gene3D" id="2.30.240.10">
    <property type="entry name" value="At5g01610-like"/>
    <property type="match status" value="1"/>
</dbReference>
<dbReference type="EMBL" id="DF237258">
    <property type="protein sequence ID" value="GAQ86758.1"/>
    <property type="molecule type" value="Genomic_DNA"/>
</dbReference>
<dbReference type="InterPro" id="IPR007493">
    <property type="entry name" value="DUF538"/>
</dbReference>